<keyword evidence="4 5" id="KW-0378">Hydrolase</keyword>
<dbReference type="GO" id="GO:0004540">
    <property type="term" value="F:RNA nuclease activity"/>
    <property type="evidence" value="ECO:0007669"/>
    <property type="project" value="InterPro"/>
</dbReference>
<dbReference type="EC" id="3.1.-.-" evidence="5"/>
<dbReference type="EMBL" id="JAEKLZ010000267">
    <property type="protein sequence ID" value="MBW8727306.1"/>
    <property type="molecule type" value="Genomic_DNA"/>
</dbReference>
<sequence length="139" mass="15134">MGRALMFVDASAIIAVLSHEPEATRISDALMVTETPFTSPVAVLEAAISLARPDKFDLPINAVEPIVLEFLDERGIEIRDLPPAEQATTLALSAAHRYRAGRRGLNLGDCLHYACAKYHQAPILATHDEFRGTDLDTVP</sequence>
<comment type="function">
    <text evidence="5">Toxic component of a toxin-antitoxin (TA) system. An RNase.</text>
</comment>
<comment type="similarity">
    <text evidence="5">Belongs to the PINc/VapC protein family.</text>
</comment>
<name>A0A952FS49_9PROT</name>
<dbReference type="Pfam" id="PF01850">
    <property type="entry name" value="PIN"/>
    <property type="match status" value="1"/>
</dbReference>
<accession>A0A952FS49</accession>
<dbReference type="Proteomes" id="UP000700706">
    <property type="component" value="Unassembled WGS sequence"/>
</dbReference>
<keyword evidence="2 5" id="KW-0540">Nuclease</keyword>
<evidence type="ECO:0000256" key="1">
    <source>
        <dbReference type="ARBA" id="ARBA00022649"/>
    </source>
</evidence>
<protein>
    <recommendedName>
        <fullName evidence="5">Ribonuclease VapC</fullName>
        <shortName evidence="5">RNase VapC</shortName>
        <ecNumber evidence="5">3.1.-.-</ecNumber>
    </recommendedName>
    <alternativeName>
        <fullName evidence="5">Toxin VapC</fullName>
    </alternativeName>
</protein>
<evidence type="ECO:0000259" key="6">
    <source>
        <dbReference type="Pfam" id="PF01850"/>
    </source>
</evidence>
<reference evidence="7" key="1">
    <citation type="submission" date="2020-06" db="EMBL/GenBank/DDBJ databases">
        <title>Stable isotope informed genome-resolved metagenomics uncovers potential trophic interactions in rhizosphere soil.</title>
        <authorList>
            <person name="Starr E.P."/>
            <person name="Shi S."/>
            <person name="Blazewicz S.J."/>
            <person name="Koch B.J."/>
            <person name="Probst A.J."/>
            <person name="Hungate B.A."/>
            <person name="Pett-Ridge J."/>
            <person name="Firestone M.K."/>
            <person name="Banfield J.F."/>
        </authorList>
    </citation>
    <scope>NUCLEOTIDE SEQUENCE</scope>
    <source>
        <strain evidence="7">YM_69_17</strain>
    </source>
</reference>
<evidence type="ECO:0000313" key="8">
    <source>
        <dbReference type="Proteomes" id="UP000700706"/>
    </source>
</evidence>
<feature type="binding site" evidence="5">
    <location>
        <position position="109"/>
    </location>
    <ligand>
        <name>Mg(2+)</name>
        <dbReference type="ChEBI" id="CHEBI:18420"/>
    </ligand>
</feature>
<dbReference type="Gene3D" id="3.40.50.1010">
    <property type="entry name" value="5'-nuclease"/>
    <property type="match status" value="1"/>
</dbReference>
<comment type="caution">
    <text evidence="7">The sequence shown here is derived from an EMBL/GenBank/DDBJ whole genome shotgun (WGS) entry which is preliminary data.</text>
</comment>
<keyword evidence="5" id="KW-0800">Toxin</keyword>
<dbReference type="SUPFAM" id="SSF88723">
    <property type="entry name" value="PIN domain-like"/>
    <property type="match status" value="1"/>
</dbReference>
<keyword evidence="5" id="KW-0460">Magnesium</keyword>
<evidence type="ECO:0000256" key="5">
    <source>
        <dbReference type="HAMAP-Rule" id="MF_00265"/>
    </source>
</evidence>
<feature type="binding site" evidence="5">
    <location>
        <position position="9"/>
    </location>
    <ligand>
        <name>Mg(2+)</name>
        <dbReference type="ChEBI" id="CHEBI:18420"/>
    </ligand>
</feature>
<dbReference type="GO" id="GO:0090729">
    <property type="term" value="F:toxin activity"/>
    <property type="evidence" value="ECO:0007669"/>
    <property type="project" value="UniProtKB-KW"/>
</dbReference>
<dbReference type="InterPro" id="IPR022907">
    <property type="entry name" value="VapC_family"/>
</dbReference>
<evidence type="ECO:0000256" key="2">
    <source>
        <dbReference type="ARBA" id="ARBA00022722"/>
    </source>
</evidence>
<organism evidence="7 8">
    <name type="scientific">Inquilinus limosus</name>
    <dbReference type="NCBI Taxonomy" id="171674"/>
    <lineage>
        <taxon>Bacteria</taxon>
        <taxon>Pseudomonadati</taxon>
        <taxon>Pseudomonadota</taxon>
        <taxon>Alphaproteobacteria</taxon>
        <taxon>Rhodospirillales</taxon>
        <taxon>Rhodospirillaceae</taxon>
        <taxon>Inquilinus</taxon>
    </lineage>
</organism>
<dbReference type="GO" id="GO:0016787">
    <property type="term" value="F:hydrolase activity"/>
    <property type="evidence" value="ECO:0007669"/>
    <property type="project" value="UniProtKB-KW"/>
</dbReference>
<evidence type="ECO:0000256" key="4">
    <source>
        <dbReference type="ARBA" id="ARBA00022801"/>
    </source>
</evidence>
<keyword evidence="1 5" id="KW-1277">Toxin-antitoxin system</keyword>
<dbReference type="AlphaFoldDB" id="A0A952FS49"/>
<keyword evidence="3 5" id="KW-0479">Metal-binding</keyword>
<dbReference type="InterPro" id="IPR029060">
    <property type="entry name" value="PIN-like_dom_sf"/>
</dbReference>
<comment type="cofactor">
    <cofactor evidence="5">
        <name>Mg(2+)</name>
        <dbReference type="ChEBI" id="CHEBI:18420"/>
    </cofactor>
</comment>
<dbReference type="CDD" id="cd09871">
    <property type="entry name" value="PIN_MtVapC28-VapC30-like"/>
    <property type="match status" value="1"/>
</dbReference>
<dbReference type="GO" id="GO:0000287">
    <property type="term" value="F:magnesium ion binding"/>
    <property type="evidence" value="ECO:0007669"/>
    <property type="project" value="UniProtKB-UniRule"/>
</dbReference>
<feature type="domain" description="PIN" evidence="6">
    <location>
        <begin position="6"/>
        <end position="129"/>
    </location>
</feature>
<evidence type="ECO:0000313" key="7">
    <source>
        <dbReference type="EMBL" id="MBW8727306.1"/>
    </source>
</evidence>
<proteinExistence type="inferred from homology"/>
<gene>
    <name evidence="5" type="primary">vapC</name>
    <name evidence="7" type="ORF">JF625_19435</name>
</gene>
<evidence type="ECO:0000256" key="3">
    <source>
        <dbReference type="ARBA" id="ARBA00022723"/>
    </source>
</evidence>
<dbReference type="HAMAP" id="MF_00265">
    <property type="entry name" value="VapC_Nob1"/>
    <property type="match status" value="1"/>
</dbReference>
<dbReference type="InterPro" id="IPR002716">
    <property type="entry name" value="PIN_dom"/>
</dbReference>